<dbReference type="InterPro" id="IPR027565">
    <property type="entry name" value="Cupin_WbuC"/>
</dbReference>
<feature type="domain" description="Cupin fold metalloprotein WbuC cupin" evidence="1">
    <location>
        <begin position="9"/>
        <end position="90"/>
    </location>
</feature>
<dbReference type="Gene3D" id="2.60.120.10">
    <property type="entry name" value="Jelly Rolls"/>
    <property type="match status" value="1"/>
</dbReference>
<dbReference type="Proteomes" id="UP000298458">
    <property type="component" value="Unassembled WGS sequence"/>
</dbReference>
<keyword evidence="3" id="KW-1185">Reference proteome</keyword>
<dbReference type="AlphaFoldDB" id="A0A4R9GHS0"/>
<evidence type="ECO:0000313" key="3">
    <source>
        <dbReference type="Proteomes" id="UP000298458"/>
    </source>
</evidence>
<dbReference type="SUPFAM" id="SSF51182">
    <property type="entry name" value="RmlC-like cupins"/>
    <property type="match status" value="1"/>
</dbReference>
<proteinExistence type="predicted"/>
<dbReference type="Pfam" id="PF19480">
    <property type="entry name" value="DUF6016"/>
    <property type="match status" value="1"/>
</dbReference>
<protein>
    <submittedName>
        <fullName evidence="2">Cupin fold metalloprotein, WbuC family</fullName>
    </submittedName>
</protein>
<reference evidence="2" key="1">
    <citation type="journal article" date="2019" name="PLoS Negl. Trop. Dis.">
        <title>Revisiting the worldwide diversity of Leptospira species in the environment.</title>
        <authorList>
            <person name="Vincent A.T."/>
            <person name="Schiettekatte O."/>
            <person name="Bourhy P."/>
            <person name="Veyrier F.J."/>
            <person name="Picardeau M."/>
        </authorList>
    </citation>
    <scope>NUCLEOTIDE SEQUENCE [LARGE SCALE GENOMIC DNA]</scope>
    <source>
        <strain evidence="2">SSW15</strain>
    </source>
</reference>
<evidence type="ECO:0000259" key="1">
    <source>
        <dbReference type="Pfam" id="PF19480"/>
    </source>
</evidence>
<dbReference type="InterPro" id="IPR011051">
    <property type="entry name" value="RmlC_Cupin_sf"/>
</dbReference>
<sequence>MPRLDREYIEESLYQQLLQEAAASSRGRTNHNFHELSEPYQRFLNVLTKNTYVQPHRHKNPPKPETFIALRGKLGFILFREDGSILETQILSSEGPVYGIDILPGIYHTVVCLSENCICFEGKSGPYDPQSDKEFATWCPSESDPNKEEYLNFLRSLF</sequence>
<name>A0A4R9GHS0_9LEPT</name>
<organism evidence="2 3">
    <name type="scientific">Leptospira fletcheri</name>
    <dbReference type="NCBI Taxonomy" id="2484981"/>
    <lineage>
        <taxon>Bacteria</taxon>
        <taxon>Pseudomonadati</taxon>
        <taxon>Spirochaetota</taxon>
        <taxon>Spirochaetia</taxon>
        <taxon>Leptospirales</taxon>
        <taxon>Leptospiraceae</taxon>
        <taxon>Leptospira</taxon>
    </lineage>
</organism>
<gene>
    <name evidence="2" type="ORF">EHO60_05115</name>
</gene>
<accession>A0A4R9GHS0</accession>
<dbReference type="InterPro" id="IPR014710">
    <property type="entry name" value="RmlC-like_jellyroll"/>
</dbReference>
<evidence type="ECO:0000313" key="2">
    <source>
        <dbReference type="EMBL" id="TGK11676.1"/>
    </source>
</evidence>
<dbReference type="EMBL" id="RQET01000004">
    <property type="protein sequence ID" value="TGK11676.1"/>
    <property type="molecule type" value="Genomic_DNA"/>
</dbReference>
<dbReference type="RefSeq" id="WP_135767080.1">
    <property type="nucleotide sequence ID" value="NZ_RQET01000004.1"/>
</dbReference>
<dbReference type="InterPro" id="IPR046058">
    <property type="entry name" value="WbuC_cupin"/>
</dbReference>
<dbReference type="NCBIfam" id="TIGR04366">
    <property type="entry name" value="cupin_WbuC"/>
    <property type="match status" value="1"/>
</dbReference>
<dbReference type="OrthoDB" id="981227at2"/>
<comment type="caution">
    <text evidence="2">The sequence shown here is derived from an EMBL/GenBank/DDBJ whole genome shotgun (WGS) entry which is preliminary data.</text>
</comment>
<dbReference type="CDD" id="cd07005">
    <property type="entry name" value="cupin_WbuC-like"/>
    <property type="match status" value="1"/>
</dbReference>